<dbReference type="InterPro" id="IPR037873">
    <property type="entry name" value="BamE-like"/>
</dbReference>
<reference evidence="3" key="1">
    <citation type="journal article" date="2019" name="Int. J. Syst. Evol. Microbiol.">
        <title>The Global Catalogue of Microorganisms (GCM) 10K type strain sequencing project: providing services to taxonomists for standard genome sequencing and annotation.</title>
        <authorList>
            <consortium name="The Broad Institute Genomics Platform"/>
            <consortium name="The Broad Institute Genome Sequencing Center for Infectious Disease"/>
            <person name="Wu L."/>
            <person name="Ma J."/>
        </authorList>
    </citation>
    <scope>NUCLEOTIDE SEQUENCE [LARGE SCALE GENOMIC DNA]</scope>
    <source>
        <strain evidence="3">JCM 17975</strain>
    </source>
</reference>
<dbReference type="Proteomes" id="UP001500843">
    <property type="component" value="Unassembled WGS sequence"/>
</dbReference>
<protein>
    <recommendedName>
        <fullName evidence="4">SmpA/OmlA family protein</fullName>
    </recommendedName>
</protein>
<name>A0ABP8YBR2_9MICO</name>
<evidence type="ECO:0000313" key="2">
    <source>
        <dbReference type="EMBL" id="GAA4725144.1"/>
    </source>
</evidence>
<dbReference type="Gene3D" id="3.30.1450.10">
    <property type="match status" value="1"/>
</dbReference>
<keyword evidence="3" id="KW-1185">Reference proteome</keyword>
<evidence type="ECO:0000256" key="1">
    <source>
        <dbReference type="ARBA" id="ARBA00022729"/>
    </source>
</evidence>
<sequence>MRMKVKKGMTKREVKRILGRPARRDVHKKEITVFWGGSRSRTVVRRVPRHLRTETWIFPDGPNETRMDVTFQRGRVTSVREPNRKSRFTNPGS</sequence>
<gene>
    <name evidence="2" type="ORF">GCM10023198_57760</name>
</gene>
<keyword evidence="1" id="KW-0732">Signal</keyword>
<evidence type="ECO:0000313" key="3">
    <source>
        <dbReference type="Proteomes" id="UP001500843"/>
    </source>
</evidence>
<comment type="caution">
    <text evidence="2">The sequence shown here is derived from an EMBL/GenBank/DDBJ whole genome shotgun (WGS) entry which is preliminary data.</text>
</comment>
<organism evidence="2 3">
    <name type="scientific">Promicromonospora umidemergens</name>
    <dbReference type="NCBI Taxonomy" id="629679"/>
    <lineage>
        <taxon>Bacteria</taxon>
        <taxon>Bacillati</taxon>
        <taxon>Actinomycetota</taxon>
        <taxon>Actinomycetes</taxon>
        <taxon>Micrococcales</taxon>
        <taxon>Promicromonosporaceae</taxon>
        <taxon>Promicromonospora</taxon>
    </lineage>
</organism>
<accession>A0ABP8YBR2</accession>
<dbReference type="InterPro" id="IPR021268">
    <property type="entry name" value="DUF2845"/>
</dbReference>
<dbReference type="EMBL" id="BAABHM010000037">
    <property type="protein sequence ID" value="GAA4725144.1"/>
    <property type="molecule type" value="Genomic_DNA"/>
</dbReference>
<proteinExistence type="predicted"/>
<evidence type="ECO:0008006" key="4">
    <source>
        <dbReference type="Google" id="ProtNLM"/>
    </source>
</evidence>
<dbReference type="Pfam" id="PF11006">
    <property type="entry name" value="DUF2845"/>
    <property type="match status" value="1"/>
</dbReference>